<protein>
    <submittedName>
        <fullName evidence="1">Uncharacterized protein</fullName>
    </submittedName>
</protein>
<reference evidence="1" key="2">
    <citation type="journal article" date="2015" name="Data Brief">
        <title>Shoot transcriptome of the giant reed, Arundo donax.</title>
        <authorList>
            <person name="Barrero R.A."/>
            <person name="Guerrero F.D."/>
            <person name="Moolhuijzen P."/>
            <person name="Goolsby J.A."/>
            <person name="Tidwell J."/>
            <person name="Bellgard S.E."/>
            <person name="Bellgard M.I."/>
        </authorList>
    </citation>
    <scope>NUCLEOTIDE SEQUENCE</scope>
    <source>
        <tissue evidence="1">Shoot tissue taken approximately 20 cm above the soil surface</tissue>
    </source>
</reference>
<proteinExistence type="predicted"/>
<sequence length="21" mass="2419">MHINLLIPNEEKGVHIDCTNK</sequence>
<evidence type="ECO:0000313" key="1">
    <source>
        <dbReference type="EMBL" id="JAE01743.1"/>
    </source>
</evidence>
<dbReference type="AlphaFoldDB" id="A0A0A9F0C2"/>
<name>A0A0A9F0C2_ARUDO</name>
<reference evidence="1" key="1">
    <citation type="submission" date="2014-09" db="EMBL/GenBank/DDBJ databases">
        <authorList>
            <person name="Magalhaes I.L.F."/>
            <person name="Oliveira U."/>
            <person name="Santos F.R."/>
            <person name="Vidigal T.H.D.A."/>
            <person name="Brescovit A.D."/>
            <person name="Santos A.J."/>
        </authorList>
    </citation>
    <scope>NUCLEOTIDE SEQUENCE</scope>
    <source>
        <tissue evidence="1">Shoot tissue taken approximately 20 cm above the soil surface</tissue>
    </source>
</reference>
<accession>A0A0A9F0C2</accession>
<dbReference type="EMBL" id="GBRH01196153">
    <property type="protein sequence ID" value="JAE01743.1"/>
    <property type="molecule type" value="Transcribed_RNA"/>
</dbReference>
<organism evidence="1">
    <name type="scientific">Arundo donax</name>
    <name type="common">Giant reed</name>
    <name type="synonym">Donax arundinaceus</name>
    <dbReference type="NCBI Taxonomy" id="35708"/>
    <lineage>
        <taxon>Eukaryota</taxon>
        <taxon>Viridiplantae</taxon>
        <taxon>Streptophyta</taxon>
        <taxon>Embryophyta</taxon>
        <taxon>Tracheophyta</taxon>
        <taxon>Spermatophyta</taxon>
        <taxon>Magnoliopsida</taxon>
        <taxon>Liliopsida</taxon>
        <taxon>Poales</taxon>
        <taxon>Poaceae</taxon>
        <taxon>PACMAD clade</taxon>
        <taxon>Arundinoideae</taxon>
        <taxon>Arundineae</taxon>
        <taxon>Arundo</taxon>
    </lineage>
</organism>